<proteinExistence type="predicted"/>
<evidence type="ECO:0000313" key="1">
    <source>
        <dbReference type="EMBL" id="CAA9480368.1"/>
    </source>
</evidence>
<gene>
    <name evidence="1" type="ORF">AVDCRST_MAG05-1240</name>
</gene>
<organism evidence="1">
    <name type="scientific">uncultured Rubrobacteraceae bacterium</name>
    <dbReference type="NCBI Taxonomy" id="349277"/>
    <lineage>
        <taxon>Bacteria</taxon>
        <taxon>Bacillati</taxon>
        <taxon>Actinomycetota</taxon>
        <taxon>Rubrobacteria</taxon>
        <taxon>Rubrobacterales</taxon>
        <taxon>Rubrobacteraceae</taxon>
        <taxon>environmental samples</taxon>
    </lineage>
</organism>
<reference evidence="1" key="1">
    <citation type="submission" date="2020-02" db="EMBL/GenBank/DDBJ databases">
        <authorList>
            <person name="Meier V. D."/>
        </authorList>
    </citation>
    <scope>NUCLEOTIDE SEQUENCE</scope>
    <source>
        <strain evidence="1">AVDCRST_MAG05</strain>
    </source>
</reference>
<protein>
    <submittedName>
        <fullName evidence="1">Uncharacterized protein</fullName>
    </submittedName>
</protein>
<dbReference type="EMBL" id="CADCVM010000140">
    <property type="protein sequence ID" value="CAA9480368.1"/>
    <property type="molecule type" value="Genomic_DNA"/>
</dbReference>
<name>A0A6J4RYQ0_9ACTN</name>
<sequence>MWTSGAYAISLTTGGDRWQSGAERTGEPIAEDEFDLAPFRGSYCRVTVVEATGKRAWSNPIWP</sequence>
<dbReference type="AlphaFoldDB" id="A0A6J4RYQ0"/>
<accession>A0A6J4RYQ0</accession>